<keyword evidence="2" id="KW-1185">Reference proteome</keyword>
<dbReference type="Proteomes" id="UP000655366">
    <property type="component" value="Unassembled WGS sequence"/>
</dbReference>
<protein>
    <submittedName>
        <fullName evidence="1">Uncharacterized protein</fullName>
    </submittedName>
</protein>
<evidence type="ECO:0000313" key="2">
    <source>
        <dbReference type="Proteomes" id="UP000655366"/>
    </source>
</evidence>
<evidence type="ECO:0000313" key="1">
    <source>
        <dbReference type="EMBL" id="MBG0738656.1"/>
    </source>
</evidence>
<reference evidence="1 2" key="1">
    <citation type="submission" date="2020-11" db="EMBL/GenBank/DDBJ databases">
        <title>Arthrobacter antarcticus sp. nov., isolated from Antarctic Soil.</title>
        <authorList>
            <person name="Li J."/>
        </authorList>
    </citation>
    <scope>NUCLEOTIDE SEQUENCE [LARGE SCALE GENOMIC DNA]</scope>
    <source>
        <strain evidence="1 2">Z1-20</strain>
    </source>
</reference>
<organism evidence="1 2">
    <name type="scientific">Arthrobacter terrae</name>
    <dbReference type="NCBI Taxonomy" id="2935737"/>
    <lineage>
        <taxon>Bacteria</taxon>
        <taxon>Bacillati</taxon>
        <taxon>Actinomycetota</taxon>
        <taxon>Actinomycetes</taxon>
        <taxon>Micrococcales</taxon>
        <taxon>Micrococcaceae</taxon>
        <taxon>Arthrobacter</taxon>
    </lineage>
</organism>
<sequence length="64" mass="7173">MTTTTLLDTPAVGARYRRHSTGRIWHVTRICDSGLIALTEDFYGCEARDYVSLTDFADAYEPAT</sequence>
<proteinExistence type="predicted"/>
<accession>A0A931G3G9</accession>
<dbReference type="EMBL" id="JADNYM010000005">
    <property type="protein sequence ID" value="MBG0738656.1"/>
    <property type="molecule type" value="Genomic_DNA"/>
</dbReference>
<dbReference type="AlphaFoldDB" id="A0A931G3G9"/>
<name>A0A931G3G9_9MICC</name>
<gene>
    <name evidence="1" type="ORF">IV500_04375</name>
</gene>
<comment type="caution">
    <text evidence="1">The sequence shown here is derived from an EMBL/GenBank/DDBJ whole genome shotgun (WGS) entry which is preliminary data.</text>
</comment>
<dbReference type="RefSeq" id="WP_196395610.1">
    <property type="nucleotide sequence ID" value="NZ_JADNYM010000005.1"/>
</dbReference>